<dbReference type="PANTHER" id="PTHR34069:SF2">
    <property type="entry name" value="BETA-KETOACYL-[ACYL-CARRIER-PROTEIN] SYNTHASE III"/>
    <property type="match status" value="1"/>
</dbReference>
<organism evidence="4 5">
    <name type="scientific">Chryseobacterium ginsengisoli</name>
    <dbReference type="NCBI Taxonomy" id="363853"/>
    <lineage>
        <taxon>Bacteria</taxon>
        <taxon>Pseudomonadati</taxon>
        <taxon>Bacteroidota</taxon>
        <taxon>Flavobacteriia</taxon>
        <taxon>Flavobacteriales</taxon>
        <taxon>Weeksellaceae</taxon>
        <taxon>Chryseobacterium group</taxon>
        <taxon>Chryseobacterium</taxon>
    </lineage>
</organism>
<evidence type="ECO:0000256" key="1">
    <source>
        <dbReference type="ARBA" id="ARBA00022679"/>
    </source>
</evidence>
<gene>
    <name evidence="4" type="ORF">GCM10023210_09620</name>
</gene>
<dbReference type="InterPro" id="IPR013747">
    <property type="entry name" value="ACP_syn_III_C"/>
</dbReference>
<dbReference type="PANTHER" id="PTHR34069">
    <property type="entry name" value="3-OXOACYL-[ACYL-CARRIER-PROTEIN] SYNTHASE 3"/>
    <property type="match status" value="1"/>
</dbReference>
<dbReference type="SUPFAM" id="SSF53901">
    <property type="entry name" value="Thiolase-like"/>
    <property type="match status" value="1"/>
</dbReference>
<sequence length="104" mass="11828">MKKCLDESGYKINELSKIIIHQANEKMDEEIVKRFYKLYDTSIPKDIMPMTINKLGNSSVATIPTLLSMILNNELQDHDICENDIVLFASVGASMNINALVYKF</sequence>
<keyword evidence="1" id="KW-0808">Transferase</keyword>
<name>A0ABP9M1L3_9FLAO</name>
<keyword evidence="5" id="KW-1185">Reference proteome</keyword>
<dbReference type="Pfam" id="PF08541">
    <property type="entry name" value="ACP_syn_III_C"/>
    <property type="match status" value="1"/>
</dbReference>
<keyword evidence="2" id="KW-0012">Acyltransferase</keyword>
<evidence type="ECO:0000259" key="3">
    <source>
        <dbReference type="Pfam" id="PF08541"/>
    </source>
</evidence>
<feature type="domain" description="Beta-ketoacyl-[acyl-carrier-protein] synthase III C-terminal" evidence="3">
    <location>
        <begin position="5"/>
        <end position="103"/>
    </location>
</feature>
<dbReference type="Gene3D" id="3.40.47.10">
    <property type="match status" value="1"/>
</dbReference>
<dbReference type="InterPro" id="IPR016039">
    <property type="entry name" value="Thiolase-like"/>
</dbReference>
<protein>
    <recommendedName>
        <fullName evidence="3">Beta-ketoacyl-[acyl-carrier-protein] synthase III C-terminal domain-containing protein</fullName>
    </recommendedName>
</protein>
<dbReference type="Proteomes" id="UP001500353">
    <property type="component" value="Unassembled WGS sequence"/>
</dbReference>
<comment type="caution">
    <text evidence="4">The sequence shown here is derived from an EMBL/GenBank/DDBJ whole genome shotgun (WGS) entry which is preliminary data.</text>
</comment>
<evidence type="ECO:0000313" key="4">
    <source>
        <dbReference type="EMBL" id="GAA5087058.1"/>
    </source>
</evidence>
<evidence type="ECO:0000256" key="2">
    <source>
        <dbReference type="ARBA" id="ARBA00023315"/>
    </source>
</evidence>
<accession>A0ABP9M1L3</accession>
<dbReference type="EMBL" id="BAABHX010000001">
    <property type="protein sequence ID" value="GAA5087058.1"/>
    <property type="molecule type" value="Genomic_DNA"/>
</dbReference>
<proteinExistence type="predicted"/>
<evidence type="ECO:0000313" key="5">
    <source>
        <dbReference type="Proteomes" id="UP001500353"/>
    </source>
</evidence>
<reference evidence="5" key="1">
    <citation type="journal article" date="2019" name="Int. J. Syst. Evol. Microbiol.">
        <title>The Global Catalogue of Microorganisms (GCM) 10K type strain sequencing project: providing services to taxonomists for standard genome sequencing and annotation.</title>
        <authorList>
            <consortium name="The Broad Institute Genomics Platform"/>
            <consortium name="The Broad Institute Genome Sequencing Center for Infectious Disease"/>
            <person name="Wu L."/>
            <person name="Ma J."/>
        </authorList>
    </citation>
    <scope>NUCLEOTIDE SEQUENCE [LARGE SCALE GENOMIC DNA]</scope>
    <source>
        <strain evidence="5">JCM 18019</strain>
    </source>
</reference>